<dbReference type="EMBL" id="JABEQF010000011">
    <property type="protein sequence ID" value="MBB2190991.1"/>
    <property type="molecule type" value="Genomic_DNA"/>
</dbReference>
<evidence type="ECO:0000313" key="3">
    <source>
        <dbReference type="EMBL" id="MBB2190991.1"/>
    </source>
</evidence>
<accession>A0A7W4JU54</accession>
<dbReference type="Proteomes" id="UP000555756">
    <property type="component" value="Unassembled WGS sequence"/>
</dbReference>
<gene>
    <name evidence="3" type="ORF">HLH34_13640</name>
</gene>
<evidence type="ECO:0000256" key="1">
    <source>
        <dbReference type="ARBA" id="ARBA00009913"/>
    </source>
</evidence>
<sequence>MRNHNAERLGYARTSTTDQAAGLAAQVRDLEAQGCDRVFTEQVSGTVTVRPELEAAIDYLRRGDALVVCKPDRLARSTADLLAFVGRIKAKGCELVILSMGGQTLDTRSPTSKLMLSMLAAVAEFERDLMLERQREGIAKAKAEGRYLERKSTARSQAEEVQKLAAEGGSPTEIAKRLGIGRTSVYRCLGKVAA</sequence>
<keyword evidence="4" id="KW-1185">Reference proteome</keyword>
<dbReference type="PANTHER" id="PTHR30461">
    <property type="entry name" value="DNA-INVERTASE FROM LAMBDOID PROPHAGE"/>
    <property type="match status" value="1"/>
</dbReference>
<dbReference type="InterPro" id="IPR050639">
    <property type="entry name" value="SSR_resolvase"/>
</dbReference>
<dbReference type="SUPFAM" id="SSF46689">
    <property type="entry name" value="Homeodomain-like"/>
    <property type="match status" value="1"/>
</dbReference>
<evidence type="ECO:0000259" key="2">
    <source>
        <dbReference type="PROSITE" id="PS51736"/>
    </source>
</evidence>
<dbReference type="Pfam" id="PF02796">
    <property type="entry name" value="HTH_7"/>
    <property type="match status" value="1"/>
</dbReference>
<dbReference type="InterPro" id="IPR009057">
    <property type="entry name" value="Homeodomain-like_sf"/>
</dbReference>
<dbReference type="GO" id="GO:0003677">
    <property type="term" value="F:DNA binding"/>
    <property type="evidence" value="ECO:0007669"/>
    <property type="project" value="InterPro"/>
</dbReference>
<comment type="caution">
    <text evidence="3">The sequence shown here is derived from an EMBL/GenBank/DDBJ whole genome shotgun (WGS) entry which is preliminary data.</text>
</comment>
<dbReference type="InterPro" id="IPR006120">
    <property type="entry name" value="Resolvase_HTH_dom"/>
</dbReference>
<proteinExistence type="inferred from homology"/>
<dbReference type="CDD" id="cd03768">
    <property type="entry name" value="SR_ResInv"/>
    <property type="match status" value="1"/>
</dbReference>
<protein>
    <submittedName>
        <fullName evidence="3">Recombinase family protein</fullName>
    </submittedName>
</protein>
<dbReference type="PROSITE" id="PS51736">
    <property type="entry name" value="RECOMBINASES_3"/>
    <property type="match status" value="1"/>
</dbReference>
<dbReference type="PANTHER" id="PTHR30461:SF26">
    <property type="entry name" value="RESOLVASE HOMOLOG YNEB"/>
    <property type="match status" value="1"/>
</dbReference>
<dbReference type="SMART" id="SM00857">
    <property type="entry name" value="Resolvase"/>
    <property type="match status" value="1"/>
</dbReference>
<dbReference type="GO" id="GO:0000150">
    <property type="term" value="F:DNA strand exchange activity"/>
    <property type="evidence" value="ECO:0007669"/>
    <property type="project" value="InterPro"/>
</dbReference>
<dbReference type="Gene3D" id="3.40.50.1390">
    <property type="entry name" value="Resolvase, N-terminal catalytic domain"/>
    <property type="match status" value="1"/>
</dbReference>
<dbReference type="InterPro" id="IPR036162">
    <property type="entry name" value="Resolvase-like_N_sf"/>
</dbReference>
<dbReference type="AlphaFoldDB" id="A0A7W4JU54"/>
<dbReference type="SUPFAM" id="SSF53041">
    <property type="entry name" value="Resolvase-like"/>
    <property type="match status" value="1"/>
</dbReference>
<dbReference type="RefSeq" id="WP_183120192.1">
    <property type="nucleotide sequence ID" value="NZ_JABEQF010000011.1"/>
</dbReference>
<dbReference type="Gene3D" id="1.10.10.60">
    <property type="entry name" value="Homeodomain-like"/>
    <property type="match status" value="1"/>
</dbReference>
<name>A0A7W4JU54_9PROT</name>
<feature type="domain" description="Resolvase/invertase-type recombinase catalytic" evidence="2">
    <location>
        <begin position="7"/>
        <end position="145"/>
    </location>
</feature>
<organism evidence="3 4">
    <name type="scientific">Gluconacetobacter azotocaptans</name>
    <dbReference type="NCBI Taxonomy" id="142834"/>
    <lineage>
        <taxon>Bacteria</taxon>
        <taxon>Pseudomonadati</taxon>
        <taxon>Pseudomonadota</taxon>
        <taxon>Alphaproteobacteria</taxon>
        <taxon>Acetobacterales</taxon>
        <taxon>Acetobacteraceae</taxon>
        <taxon>Gluconacetobacter</taxon>
    </lineage>
</organism>
<dbReference type="InterPro" id="IPR006119">
    <property type="entry name" value="Resolv_N"/>
</dbReference>
<reference evidence="3 4" key="1">
    <citation type="submission" date="2020-04" db="EMBL/GenBank/DDBJ databases">
        <title>Description of novel Gluconacetobacter.</title>
        <authorList>
            <person name="Sombolestani A."/>
        </authorList>
    </citation>
    <scope>NUCLEOTIDE SEQUENCE [LARGE SCALE GENOMIC DNA]</scope>
    <source>
        <strain evidence="3 4">LMG 21311</strain>
    </source>
</reference>
<dbReference type="Pfam" id="PF00239">
    <property type="entry name" value="Resolvase"/>
    <property type="match status" value="1"/>
</dbReference>
<comment type="similarity">
    <text evidence="1">Belongs to the site-specific recombinase resolvase family.</text>
</comment>
<evidence type="ECO:0000313" key="4">
    <source>
        <dbReference type="Proteomes" id="UP000555756"/>
    </source>
</evidence>